<evidence type="ECO:0000313" key="1">
    <source>
        <dbReference type="EMBL" id="MBX41750.1"/>
    </source>
</evidence>
<name>A0A2P2NH87_RHIMU</name>
<organism evidence="1">
    <name type="scientific">Rhizophora mucronata</name>
    <name type="common">Asiatic mangrove</name>
    <dbReference type="NCBI Taxonomy" id="61149"/>
    <lineage>
        <taxon>Eukaryota</taxon>
        <taxon>Viridiplantae</taxon>
        <taxon>Streptophyta</taxon>
        <taxon>Embryophyta</taxon>
        <taxon>Tracheophyta</taxon>
        <taxon>Spermatophyta</taxon>
        <taxon>Magnoliopsida</taxon>
        <taxon>eudicotyledons</taxon>
        <taxon>Gunneridae</taxon>
        <taxon>Pentapetalae</taxon>
        <taxon>rosids</taxon>
        <taxon>fabids</taxon>
        <taxon>Malpighiales</taxon>
        <taxon>Rhizophoraceae</taxon>
        <taxon>Rhizophora</taxon>
    </lineage>
</organism>
<sequence>MVFYCSVGSYRSIY</sequence>
<dbReference type="EMBL" id="GGEC01061266">
    <property type="protein sequence ID" value="MBX41750.1"/>
    <property type="molecule type" value="Transcribed_RNA"/>
</dbReference>
<proteinExistence type="predicted"/>
<protein>
    <submittedName>
        <fullName evidence="1">Uncharacterized protein</fullName>
    </submittedName>
</protein>
<reference evidence="1" key="1">
    <citation type="submission" date="2018-02" db="EMBL/GenBank/DDBJ databases">
        <title>Rhizophora mucronata_Transcriptome.</title>
        <authorList>
            <person name="Meera S.P."/>
            <person name="Sreeshan A."/>
            <person name="Augustine A."/>
        </authorList>
    </citation>
    <scope>NUCLEOTIDE SEQUENCE</scope>
    <source>
        <tissue evidence="1">Leaf</tissue>
    </source>
</reference>
<accession>A0A2P2NH87</accession>